<feature type="domain" description="SCP2" evidence="1">
    <location>
        <begin position="40"/>
        <end position="113"/>
    </location>
</feature>
<reference evidence="2 3" key="1">
    <citation type="submission" date="2024-02" db="EMBL/GenBank/DDBJ databases">
        <title>New thermophilic sulfur-oxidizing bacteria from a hot springs of the Uzon caldera (Kamchatka, Russia).</title>
        <authorList>
            <person name="Dukat A.M."/>
            <person name="Elcheninov A.G."/>
            <person name="Frolov E.N."/>
        </authorList>
    </citation>
    <scope>NUCLEOTIDE SEQUENCE [LARGE SCALE GENOMIC DNA]</scope>
    <source>
        <strain evidence="2 3">AK1</strain>
    </source>
</reference>
<dbReference type="Pfam" id="PF02036">
    <property type="entry name" value="SCP2"/>
    <property type="match status" value="1"/>
</dbReference>
<comment type="caution">
    <text evidence="2">The sequence shown here is derived from an EMBL/GenBank/DDBJ whole genome shotgun (WGS) entry which is preliminary data.</text>
</comment>
<proteinExistence type="predicted"/>
<dbReference type="RefSeq" id="WP_347306919.1">
    <property type="nucleotide sequence ID" value="NZ_JBAJEX010000001.1"/>
</dbReference>
<evidence type="ECO:0000259" key="1">
    <source>
        <dbReference type="Pfam" id="PF02036"/>
    </source>
</evidence>
<organism evidence="2 3">
    <name type="scientific">Thiobacter aerophilum</name>
    <dbReference type="NCBI Taxonomy" id="3121275"/>
    <lineage>
        <taxon>Bacteria</taxon>
        <taxon>Pseudomonadati</taxon>
        <taxon>Pseudomonadota</taxon>
        <taxon>Betaproteobacteria</taxon>
        <taxon>Burkholderiales</taxon>
        <taxon>Thiobacteraceae</taxon>
        <taxon>Thiobacter</taxon>
    </lineage>
</organism>
<dbReference type="Gene3D" id="3.30.1050.10">
    <property type="entry name" value="SCP2 sterol-binding domain"/>
    <property type="match status" value="1"/>
</dbReference>
<gene>
    <name evidence="2" type="ORF">V6E02_02830</name>
</gene>
<dbReference type="SUPFAM" id="SSF55718">
    <property type="entry name" value="SCP-like"/>
    <property type="match status" value="1"/>
</dbReference>
<dbReference type="InterPro" id="IPR036527">
    <property type="entry name" value="SCP2_sterol-bd_dom_sf"/>
</dbReference>
<protein>
    <submittedName>
        <fullName evidence="2">SCP2 sterol-binding domain-containing protein</fullName>
    </submittedName>
</protein>
<dbReference type="InterPro" id="IPR003033">
    <property type="entry name" value="SCP2_sterol-bd_dom"/>
</dbReference>
<accession>A0ABV0EFI6</accession>
<keyword evidence="3" id="KW-1185">Reference proteome</keyword>
<evidence type="ECO:0000313" key="3">
    <source>
        <dbReference type="Proteomes" id="UP001482231"/>
    </source>
</evidence>
<sequence>MDDFLSANWAERYKDMWNRNETLVSGLKGFSALIEYGWEDGSRPSAFLEVQDGRAVGTAYGSAPRKPDFVMKASPENWQRLRDGSLSGRAALLTKKLKFQGSMITAMKYMGPFEQSIALLGKA</sequence>
<evidence type="ECO:0000313" key="2">
    <source>
        <dbReference type="EMBL" id="MEO1766149.1"/>
    </source>
</evidence>
<dbReference type="EMBL" id="JBAJEX010000001">
    <property type="protein sequence ID" value="MEO1766149.1"/>
    <property type="molecule type" value="Genomic_DNA"/>
</dbReference>
<dbReference type="Proteomes" id="UP001482231">
    <property type="component" value="Unassembled WGS sequence"/>
</dbReference>
<name>A0ABV0EFI6_9BURK</name>